<keyword evidence="2" id="KW-0812">Transmembrane</keyword>
<reference evidence="4 5" key="1">
    <citation type="submission" date="2024-01" db="EMBL/GenBank/DDBJ databases">
        <title>The complete chloroplast genome sequence of Lithospermum erythrorhizon: insights into the phylogenetic relationship among Boraginaceae species and the maternal lineages of purple gromwells.</title>
        <authorList>
            <person name="Okada T."/>
            <person name="Watanabe K."/>
        </authorList>
    </citation>
    <scope>NUCLEOTIDE SEQUENCE [LARGE SCALE GENOMIC DNA]</scope>
</reference>
<comment type="caution">
    <text evidence="4">The sequence shown here is derived from an EMBL/GenBank/DDBJ whole genome shotgun (WGS) entry which is preliminary data.</text>
</comment>
<dbReference type="AlphaFoldDB" id="A0AAV3P2V7"/>
<sequence>MEAEGGEFQDWEVLHHNFDAEAVPFIGEVAEAEESCDLVGDSEGMIQNNYFSLESKKKFVVSDDRVDSEVSSKSSDNPSWIDPAFDTQYQRKHSAESWSDSSSDRSDGKKYEFEGKFDVGFVQSDQDRIFEGGFDGVEHTIAESGENLEVLLSDSGGVSSGEMIVEGVLGSGELGMKKDAILGEEDGGREGTDAKGETEVNRVEEKKGKRGMVWWRLPIEFLRYCVFKGPVWTVSVAAAFMGFVILGRRLYKMKKKSKALGPRVIMDDKKISQFMSRAARLNEAFSVVKRVPIIRPSLPAVGVTPWPVVSLR</sequence>
<accession>A0AAV3P2V7</accession>
<feature type="transmembrane region" description="Helical" evidence="2">
    <location>
        <begin position="231"/>
        <end position="251"/>
    </location>
</feature>
<keyword evidence="2" id="KW-1133">Transmembrane helix</keyword>
<name>A0AAV3P2V7_LITER</name>
<dbReference type="Proteomes" id="UP001454036">
    <property type="component" value="Unassembled WGS sequence"/>
</dbReference>
<feature type="domain" description="DUF6821" evidence="3">
    <location>
        <begin position="228"/>
        <end position="296"/>
    </location>
</feature>
<dbReference type="EMBL" id="BAABME010000634">
    <property type="protein sequence ID" value="GAA0144342.1"/>
    <property type="molecule type" value="Genomic_DNA"/>
</dbReference>
<organism evidence="4 5">
    <name type="scientific">Lithospermum erythrorhizon</name>
    <name type="common">Purple gromwell</name>
    <name type="synonym">Lithospermum officinale var. erythrorhizon</name>
    <dbReference type="NCBI Taxonomy" id="34254"/>
    <lineage>
        <taxon>Eukaryota</taxon>
        <taxon>Viridiplantae</taxon>
        <taxon>Streptophyta</taxon>
        <taxon>Embryophyta</taxon>
        <taxon>Tracheophyta</taxon>
        <taxon>Spermatophyta</taxon>
        <taxon>Magnoliopsida</taxon>
        <taxon>eudicotyledons</taxon>
        <taxon>Gunneridae</taxon>
        <taxon>Pentapetalae</taxon>
        <taxon>asterids</taxon>
        <taxon>lamiids</taxon>
        <taxon>Boraginales</taxon>
        <taxon>Boraginaceae</taxon>
        <taxon>Boraginoideae</taxon>
        <taxon>Lithospermeae</taxon>
        <taxon>Lithospermum</taxon>
    </lineage>
</organism>
<evidence type="ECO:0000313" key="4">
    <source>
        <dbReference type="EMBL" id="GAA0144342.1"/>
    </source>
</evidence>
<evidence type="ECO:0000313" key="5">
    <source>
        <dbReference type="Proteomes" id="UP001454036"/>
    </source>
</evidence>
<evidence type="ECO:0000256" key="2">
    <source>
        <dbReference type="SAM" id="Phobius"/>
    </source>
</evidence>
<evidence type="ECO:0000259" key="3">
    <source>
        <dbReference type="Pfam" id="PF20705"/>
    </source>
</evidence>
<keyword evidence="5" id="KW-1185">Reference proteome</keyword>
<protein>
    <recommendedName>
        <fullName evidence="3">DUF6821 domain-containing protein</fullName>
    </recommendedName>
</protein>
<dbReference type="InterPro" id="IPR049224">
    <property type="entry name" value="DUF6821"/>
</dbReference>
<dbReference type="PANTHER" id="PTHR33646">
    <property type="entry name" value="GB|AAF00631.1"/>
    <property type="match status" value="1"/>
</dbReference>
<dbReference type="InterPro" id="IPR045883">
    <property type="entry name" value="At4g13530-like"/>
</dbReference>
<keyword evidence="2" id="KW-0472">Membrane</keyword>
<gene>
    <name evidence="4" type="ORF">LIER_04817</name>
</gene>
<dbReference type="Pfam" id="PF20705">
    <property type="entry name" value="DUF6821"/>
    <property type="match status" value="1"/>
</dbReference>
<feature type="region of interest" description="Disordered" evidence="1">
    <location>
        <begin position="66"/>
        <end position="86"/>
    </location>
</feature>
<evidence type="ECO:0000256" key="1">
    <source>
        <dbReference type="SAM" id="MobiDB-lite"/>
    </source>
</evidence>
<proteinExistence type="predicted"/>
<dbReference type="PANTHER" id="PTHR33646:SF6">
    <property type="entry name" value="TRANSMEMBRANE PROTEIN"/>
    <property type="match status" value="1"/>
</dbReference>